<evidence type="ECO:0000256" key="1">
    <source>
        <dbReference type="ARBA" id="ARBA00004613"/>
    </source>
</evidence>
<evidence type="ECO:0000256" key="2">
    <source>
        <dbReference type="ARBA" id="ARBA00022525"/>
    </source>
</evidence>
<dbReference type="PANTHER" id="PTHR22799:SF1">
    <property type="entry name" value="C-TYPE LECTIN DOMAIN FAMILY 11 MEMBER A"/>
    <property type="match status" value="1"/>
</dbReference>
<accession>A0AAE0Y4R7</accession>
<dbReference type="CDD" id="cd00037">
    <property type="entry name" value="CLECT"/>
    <property type="match status" value="1"/>
</dbReference>
<evidence type="ECO:0000256" key="3">
    <source>
        <dbReference type="ARBA" id="ARBA00022729"/>
    </source>
</evidence>
<evidence type="ECO:0000256" key="4">
    <source>
        <dbReference type="ARBA" id="ARBA00022734"/>
    </source>
</evidence>
<comment type="caution">
    <text evidence="7">The sequence shown here is derived from an EMBL/GenBank/DDBJ whole genome shotgun (WGS) entry which is preliminary data.</text>
</comment>
<dbReference type="Proteomes" id="UP001283361">
    <property type="component" value="Unassembled WGS sequence"/>
</dbReference>
<dbReference type="PANTHER" id="PTHR22799">
    <property type="entry name" value="TETRANECTIN-RELATED"/>
    <property type="match status" value="1"/>
</dbReference>
<dbReference type="Pfam" id="PF00059">
    <property type="entry name" value="Lectin_C"/>
    <property type="match status" value="1"/>
</dbReference>
<dbReference type="InterPro" id="IPR051663">
    <property type="entry name" value="CLec_Tetranectin-domain"/>
</dbReference>
<dbReference type="Gene3D" id="3.10.100.10">
    <property type="entry name" value="Mannose-Binding Protein A, subunit A"/>
    <property type="match status" value="1"/>
</dbReference>
<reference evidence="7" key="1">
    <citation type="journal article" date="2023" name="G3 (Bethesda)">
        <title>A reference genome for the long-term kleptoplast-retaining sea slug Elysia crispata morphotype clarki.</title>
        <authorList>
            <person name="Eastman K.E."/>
            <person name="Pendleton A.L."/>
            <person name="Shaikh M.A."/>
            <person name="Suttiyut T."/>
            <person name="Ogas R."/>
            <person name="Tomko P."/>
            <person name="Gavelis G."/>
            <person name="Widhalm J.R."/>
            <person name="Wisecaver J.H."/>
        </authorList>
    </citation>
    <scope>NUCLEOTIDE SEQUENCE</scope>
    <source>
        <strain evidence="7">ECLA1</strain>
    </source>
</reference>
<gene>
    <name evidence="7" type="ORF">RRG08_030742</name>
</gene>
<feature type="chain" id="PRO_5041925919" description="C-type lectin domain-containing protein" evidence="5">
    <location>
        <begin position="16"/>
        <end position="165"/>
    </location>
</feature>
<evidence type="ECO:0000313" key="8">
    <source>
        <dbReference type="Proteomes" id="UP001283361"/>
    </source>
</evidence>
<keyword evidence="8" id="KW-1185">Reference proteome</keyword>
<feature type="signal peptide" evidence="5">
    <location>
        <begin position="1"/>
        <end position="15"/>
    </location>
</feature>
<comment type="subcellular location">
    <subcellularLocation>
        <location evidence="1">Secreted</location>
    </subcellularLocation>
</comment>
<dbReference type="GO" id="GO:0005615">
    <property type="term" value="C:extracellular space"/>
    <property type="evidence" value="ECO:0007669"/>
    <property type="project" value="TreeGrafter"/>
</dbReference>
<dbReference type="GO" id="GO:0030246">
    <property type="term" value="F:carbohydrate binding"/>
    <property type="evidence" value="ECO:0007669"/>
    <property type="project" value="UniProtKB-KW"/>
</dbReference>
<proteinExistence type="predicted"/>
<dbReference type="GO" id="GO:0008083">
    <property type="term" value="F:growth factor activity"/>
    <property type="evidence" value="ECO:0007669"/>
    <property type="project" value="TreeGrafter"/>
</dbReference>
<evidence type="ECO:0000256" key="5">
    <source>
        <dbReference type="SAM" id="SignalP"/>
    </source>
</evidence>
<dbReference type="AlphaFoldDB" id="A0AAE0Y4R7"/>
<sequence length="165" mass="19072">MKLLLFGTLLSVSSAFLIETGILSCPYLSIKVREFDYLWVYKDHCYLFSPIKFRYPLAEKYCKNMSGTLAMPKTEDENSEYIKALEEFKIKEPAWIGISDRAKEGEFVYADGSKLKINKFNTRINPLLGFLQDCVAFDPSSGLWHRYMCDSTPLTSARRPFICQF</sequence>
<evidence type="ECO:0000313" key="7">
    <source>
        <dbReference type="EMBL" id="KAK3732545.1"/>
    </source>
</evidence>
<keyword evidence="3 5" id="KW-0732">Signal</keyword>
<name>A0AAE0Y4R7_9GAST</name>
<protein>
    <recommendedName>
        <fullName evidence="6">C-type lectin domain-containing protein</fullName>
    </recommendedName>
</protein>
<dbReference type="InterPro" id="IPR016187">
    <property type="entry name" value="CTDL_fold"/>
</dbReference>
<evidence type="ECO:0000259" key="6">
    <source>
        <dbReference type="PROSITE" id="PS50041"/>
    </source>
</evidence>
<dbReference type="InterPro" id="IPR016186">
    <property type="entry name" value="C-type_lectin-like/link_sf"/>
</dbReference>
<keyword evidence="2" id="KW-0964">Secreted</keyword>
<dbReference type="SMART" id="SM00034">
    <property type="entry name" value="CLECT"/>
    <property type="match status" value="1"/>
</dbReference>
<dbReference type="EMBL" id="JAWDGP010006957">
    <property type="protein sequence ID" value="KAK3732545.1"/>
    <property type="molecule type" value="Genomic_DNA"/>
</dbReference>
<dbReference type="PROSITE" id="PS50041">
    <property type="entry name" value="C_TYPE_LECTIN_2"/>
    <property type="match status" value="1"/>
</dbReference>
<dbReference type="SUPFAM" id="SSF56436">
    <property type="entry name" value="C-type lectin-like"/>
    <property type="match status" value="1"/>
</dbReference>
<dbReference type="InterPro" id="IPR001304">
    <property type="entry name" value="C-type_lectin-like"/>
</dbReference>
<keyword evidence="4" id="KW-0430">Lectin</keyword>
<feature type="domain" description="C-type lectin" evidence="6">
    <location>
        <begin position="41"/>
        <end position="150"/>
    </location>
</feature>
<organism evidence="7 8">
    <name type="scientific">Elysia crispata</name>
    <name type="common">lettuce slug</name>
    <dbReference type="NCBI Taxonomy" id="231223"/>
    <lineage>
        <taxon>Eukaryota</taxon>
        <taxon>Metazoa</taxon>
        <taxon>Spiralia</taxon>
        <taxon>Lophotrochozoa</taxon>
        <taxon>Mollusca</taxon>
        <taxon>Gastropoda</taxon>
        <taxon>Heterobranchia</taxon>
        <taxon>Euthyneura</taxon>
        <taxon>Panpulmonata</taxon>
        <taxon>Sacoglossa</taxon>
        <taxon>Placobranchoidea</taxon>
        <taxon>Plakobranchidae</taxon>
        <taxon>Elysia</taxon>
    </lineage>
</organism>